<name>A0A8H6KY47_9LECA</name>
<gene>
    <name evidence="2" type="ORF">HO133_007086</name>
</gene>
<dbReference type="AlphaFoldDB" id="A0A8H6KY47"/>
<dbReference type="InterPro" id="IPR010730">
    <property type="entry name" value="HET"/>
</dbReference>
<evidence type="ECO:0000313" key="3">
    <source>
        <dbReference type="Proteomes" id="UP000593566"/>
    </source>
</evidence>
<comment type="caution">
    <text evidence="2">The sequence shown here is derived from an EMBL/GenBank/DDBJ whole genome shotgun (WGS) entry which is preliminary data.</text>
</comment>
<dbReference type="PANTHER" id="PTHR33112:SF12">
    <property type="entry name" value="HETEROKARYON INCOMPATIBILITY DOMAIN-CONTAINING PROTEIN"/>
    <property type="match status" value="1"/>
</dbReference>
<dbReference type="RefSeq" id="XP_037156615.1">
    <property type="nucleotide sequence ID" value="XM_037297980.1"/>
</dbReference>
<keyword evidence="3" id="KW-1185">Reference proteome</keyword>
<evidence type="ECO:0000313" key="2">
    <source>
        <dbReference type="EMBL" id="KAF6228973.1"/>
    </source>
</evidence>
<proteinExistence type="predicted"/>
<dbReference type="Pfam" id="PF06985">
    <property type="entry name" value="HET"/>
    <property type="match status" value="1"/>
</dbReference>
<dbReference type="GeneID" id="59335486"/>
<organism evidence="2 3">
    <name type="scientific">Letharia lupina</name>
    <dbReference type="NCBI Taxonomy" id="560253"/>
    <lineage>
        <taxon>Eukaryota</taxon>
        <taxon>Fungi</taxon>
        <taxon>Dikarya</taxon>
        <taxon>Ascomycota</taxon>
        <taxon>Pezizomycotina</taxon>
        <taxon>Lecanoromycetes</taxon>
        <taxon>OSLEUM clade</taxon>
        <taxon>Lecanoromycetidae</taxon>
        <taxon>Lecanorales</taxon>
        <taxon>Lecanorineae</taxon>
        <taxon>Parmeliaceae</taxon>
        <taxon>Letharia</taxon>
    </lineage>
</organism>
<reference evidence="2 3" key="1">
    <citation type="journal article" date="2020" name="Genomics">
        <title>Complete, high-quality genomes from long-read metagenomic sequencing of two wolf lichen thalli reveals enigmatic genome architecture.</title>
        <authorList>
            <person name="McKenzie S.K."/>
            <person name="Walston R.F."/>
            <person name="Allen J.L."/>
        </authorList>
    </citation>
    <scope>NUCLEOTIDE SEQUENCE [LARGE SCALE GENOMIC DNA]</scope>
    <source>
        <strain evidence="2">WasteWater1</strain>
    </source>
</reference>
<dbReference type="PANTHER" id="PTHR33112">
    <property type="entry name" value="DOMAIN PROTEIN, PUTATIVE-RELATED"/>
    <property type="match status" value="1"/>
</dbReference>
<sequence length="727" mass="83056">MPSELNVNPLRKAQDLLQVLSKAGLVSSLNCVKTAPEVMESPQAQLCDFCSRWFSHRKLFPLSIDDIRYQQTLRRLEEIRDETQCPLCTLILSSLSTDPQVLELTCEVPTYVHFEPYIYGTIGTEAFGAEKTTIARIWFALIVGRNDWSHDRDGTIYGHGVQLSGERVESKDKQLLLGRKIGSTCVDQALLLSWLSLCTNQHGHDCTPAPFGFDPGFTLRLIDVKRRCVVDPPPHPRYVALSYVWGNSVQVTLEEKHYLRLRKEGGLSDDYADIGTTIKDAMYLCEQLGEHYLWVDGLCIKQDDEEDRARQICSMNQIYSCAAFTIVAAGGDNAYAPLPGVRENSRSVIQHEAEIQGLHLMTTQRPFLASFSKSKWSSRGWTFQEKILSKRLLIFTPYQTFFQCGQAIFYEDTVLERSSHSPDIDISQEEGMDFRRHLSKPTADMCPLRKYGTCIQGYACRDLTKQYDGLNAFQGVLNILRPGFSDDFHWGLPESMFDIAITWYFGNHYPERRRQEFPSWSWLGWREGPNNSLFSHTGDTRSIIREIQWYKINKDGEKIHIKAQDTANEEATSHDASVSAFKWKPDHVPPVSSLHSLDPRGIPFTHFIRFWSSVARLHVDREGVRGESRWGNDRLVIRTSTSGPSVGLIYLHSKWRQARPDNLDFVVLCRYSSYKPGKYNLKSGLVVLLVELEAHSSVAHRVQRVLEPVDEAVWILAKPRWKLITLA</sequence>
<dbReference type="Proteomes" id="UP000593566">
    <property type="component" value="Unassembled WGS sequence"/>
</dbReference>
<accession>A0A8H6KY47</accession>
<evidence type="ECO:0000259" key="1">
    <source>
        <dbReference type="Pfam" id="PF06985"/>
    </source>
</evidence>
<feature type="domain" description="Heterokaryon incompatibility" evidence="1">
    <location>
        <begin position="238"/>
        <end position="385"/>
    </location>
</feature>
<protein>
    <recommendedName>
        <fullName evidence="1">Heterokaryon incompatibility domain-containing protein</fullName>
    </recommendedName>
</protein>
<dbReference type="EMBL" id="JACCJB010000003">
    <property type="protein sequence ID" value="KAF6228973.1"/>
    <property type="molecule type" value="Genomic_DNA"/>
</dbReference>